<dbReference type="Gene3D" id="1.10.10.10">
    <property type="entry name" value="Winged helix-like DNA-binding domain superfamily/Winged helix DNA-binding domain"/>
    <property type="match status" value="1"/>
</dbReference>
<dbReference type="Proteomes" id="UP000624041">
    <property type="component" value="Unassembled WGS sequence"/>
</dbReference>
<keyword evidence="1" id="KW-0479">Metal-binding</keyword>
<feature type="binding site" evidence="1">
    <location>
        <position position="84"/>
    </location>
    <ligand>
        <name>Ni(2+)</name>
        <dbReference type="ChEBI" id="CHEBI:49786"/>
    </ligand>
</feature>
<name>A0A917XZR4_9BACI</name>
<dbReference type="PANTHER" id="PTHR40068">
    <property type="entry name" value="TRANSCRIPTION REPRESSOR NIAR-RELATED"/>
    <property type="match status" value="1"/>
</dbReference>
<dbReference type="GO" id="GO:0046872">
    <property type="term" value="F:metal ion binding"/>
    <property type="evidence" value="ECO:0007669"/>
    <property type="project" value="UniProtKB-KW"/>
</dbReference>
<dbReference type="AlphaFoldDB" id="A0A917XZR4"/>
<dbReference type="SUPFAM" id="SSF46785">
    <property type="entry name" value="Winged helix' DNA-binding domain"/>
    <property type="match status" value="1"/>
</dbReference>
<evidence type="ECO:0000313" key="5">
    <source>
        <dbReference type="Proteomes" id="UP000624041"/>
    </source>
</evidence>
<dbReference type="InterPro" id="IPR036388">
    <property type="entry name" value="WH-like_DNA-bd_sf"/>
</dbReference>
<feature type="binding site" evidence="1">
    <location>
        <position position="92"/>
    </location>
    <ligand>
        <name>Ni(2+)</name>
        <dbReference type="ChEBI" id="CHEBI:49786"/>
    </ligand>
</feature>
<dbReference type="PANTHER" id="PTHR40068:SF1">
    <property type="entry name" value="TRANSCRIPTION REPRESSOR NIAR-RELATED"/>
    <property type="match status" value="1"/>
</dbReference>
<gene>
    <name evidence="4" type="ORF">GCM10007971_26430</name>
</gene>
<dbReference type="InterPro" id="IPR035922">
    <property type="entry name" value="3H_dom_sf"/>
</dbReference>
<feature type="binding site" evidence="1">
    <location>
        <position position="153"/>
    </location>
    <ligand>
        <name>Ni(2+)</name>
        <dbReference type="ChEBI" id="CHEBI:49786"/>
    </ligand>
</feature>
<comment type="caution">
    <text evidence="4">The sequence shown here is derived from an EMBL/GenBank/DDBJ whole genome shotgun (WGS) entry which is preliminary data.</text>
</comment>
<dbReference type="PIRSF" id="PIRSF037847">
    <property type="entry name" value="NiaR"/>
    <property type="match status" value="1"/>
</dbReference>
<evidence type="ECO:0000313" key="4">
    <source>
        <dbReference type="EMBL" id="GGN61406.1"/>
    </source>
</evidence>
<accession>A0A917XZR4</accession>
<dbReference type="SUPFAM" id="SSF75500">
    <property type="entry name" value="Putative transcriptional regulator TM1602, C-terminal domain"/>
    <property type="match status" value="1"/>
</dbReference>
<dbReference type="InterPro" id="IPR036390">
    <property type="entry name" value="WH_DNA-bd_sf"/>
</dbReference>
<protein>
    <submittedName>
        <fullName evidence="4">Transcriptional regulator</fullName>
    </submittedName>
</protein>
<keyword evidence="1" id="KW-0533">Nickel</keyword>
<dbReference type="Gene3D" id="3.30.1340.20">
    <property type="entry name" value="3H domain"/>
    <property type="match status" value="1"/>
</dbReference>
<dbReference type="RefSeq" id="WP_188858070.1">
    <property type="nucleotide sequence ID" value="NZ_BMOS01000020.1"/>
</dbReference>
<feature type="binding site" evidence="1">
    <location>
        <position position="151"/>
    </location>
    <ligand>
        <name>Ni(2+)</name>
        <dbReference type="ChEBI" id="CHEBI:49786"/>
    </ligand>
</feature>
<dbReference type="Pfam" id="PF08279">
    <property type="entry name" value="HTH_11"/>
    <property type="match status" value="1"/>
</dbReference>
<keyword evidence="5" id="KW-1185">Reference proteome</keyword>
<feature type="domain" description="3H" evidence="2">
    <location>
        <begin position="80"/>
        <end position="176"/>
    </location>
</feature>
<feature type="domain" description="Helix-turn-helix type 11" evidence="3">
    <location>
        <begin position="12"/>
        <end position="65"/>
    </location>
</feature>
<dbReference type="InterPro" id="IPR004173">
    <property type="entry name" value="3H_domain"/>
</dbReference>
<reference evidence="4" key="1">
    <citation type="journal article" date="2014" name="Int. J. Syst. Evol. Microbiol.">
        <title>Complete genome sequence of Corynebacterium casei LMG S-19264T (=DSM 44701T), isolated from a smear-ripened cheese.</title>
        <authorList>
            <consortium name="US DOE Joint Genome Institute (JGI-PGF)"/>
            <person name="Walter F."/>
            <person name="Albersmeier A."/>
            <person name="Kalinowski J."/>
            <person name="Ruckert C."/>
        </authorList>
    </citation>
    <scope>NUCLEOTIDE SEQUENCE</scope>
    <source>
        <strain evidence="4">JCM 17251</strain>
    </source>
</reference>
<evidence type="ECO:0000256" key="1">
    <source>
        <dbReference type="PIRSR" id="PIRSR037847-1"/>
    </source>
</evidence>
<dbReference type="EMBL" id="BMOS01000020">
    <property type="protein sequence ID" value="GGN61406.1"/>
    <property type="molecule type" value="Genomic_DNA"/>
</dbReference>
<evidence type="ECO:0000259" key="2">
    <source>
        <dbReference type="Pfam" id="PF02829"/>
    </source>
</evidence>
<sequence>MQSKEKMSSSERQQLIINELKKSKEPITASKFAEKANVSRQVIVQDVSILKAKNEPVVATSQGYIYMGNQPEDNLVRKTIVVNHTPEQTLEELYIIVDHGVTVKDVSVDHPVYGDITASIRVSNRREVDLFYENLRGPNVAHLSSLTNGLHLHTLEADSMEKIEEVCWKLDEIGILVGTTN</sequence>
<dbReference type="InterPro" id="IPR026043">
    <property type="entry name" value="NadR"/>
</dbReference>
<reference evidence="4" key="2">
    <citation type="submission" date="2020-09" db="EMBL/GenBank/DDBJ databases">
        <authorList>
            <person name="Sun Q."/>
            <person name="Ohkuma M."/>
        </authorList>
    </citation>
    <scope>NUCLEOTIDE SEQUENCE</scope>
    <source>
        <strain evidence="4">JCM 17251</strain>
    </source>
</reference>
<proteinExistence type="predicted"/>
<evidence type="ECO:0000259" key="3">
    <source>
        <dbReference type="Pfam" id="PF08279"/>
    </source>
</evidence>
<organism evidence="4 5">
    <name type="scientific">Oceanobacillus indicireducens</name>
    <dbReference type="NCBI Taxonomy" id="1004261"/>
    <lineage>
        <taxon>Bacteria</taxon>
        <taxon>Bacillati</taxon>
        <taxon>Bacillota</taxon>
        <taxon>Bacilli</taxon>
        <taxon>Bacillales</taxon>
        <taxon>Bacillaceae</taxon>
        <taxon>Oceanobacillus</taxon>
    </lineage>
</organism>
<dbReference type="InterPro" id="IPR013196">
    <property type="entry name" value="HTH_11"/>
</dbReference>
<dbReference type="Pfam" id="PF02829">
    <property type="entry name" value="3H"/>
    <property type="match status" value="1"/>
</dbReference>